<keyword evidence="3" id="KW-1185">Reference proteome</keyword>
<name>A0A839UL73_9GAMM</name>
<dbReference type="PANTHER" id="PTHR33361:SF2">
    <property type="entry name" value="DUF885 DOMAIN-CONTAINING PROTEIN"/>
    <property type="match status" value="1"/>
</dbReference>
<evidence type="ECO:0000313" key="2">
    <source>
        <dbReference type="EMBL" id="MBB3167511.1"/>
    </source>
</evidence>
<dbReference type="Pfam" id="PF05960">
    <property type="entry name" value="DUF885"/>
    <property type="match status" value="1"/>
</dbReference>
<dbReference type="InterPro" id="IPR010281">
    <property type="entry name" value="DUF885"/>
</dbReference>
<organism evidence="2 3">
    <name type="scientific">Simiduia aestuariiviva</name>
    <dbReference type="NCBI Taxonomy" id="1510459"/>
    <lineage>
        <taxon>Bacteria</taxon>
        <taxon>Pseudomonadati</taxon>
        <taxon>Pseudomonadota</taxon>
        <taxon>Gammaproteobacteria</taxon>
        <taxon>Cellvibrionales</taxon>
        <taxon>Cellvibrionaceae</taxon>
        <taxon>Simiduia</taxon>
    </lineage>
</organism>
<dbReference type="RefSeq" id="WP_183908293.1">
    <property type="nucleotide sequence ID" value="NZ_JACHXZ010000001.1"/>
</dbReference>
<accession>A0A839UL73</accession>
<comment type="caution">
    <text evidence="2">The sequence shown here is derived from an EMBL/GenBank/DDBJ whole genome shotgun (WGS) entry which is preliminary data.</text>
</comment>
<protein>
    <submittedName>
        <fullName evidence="2">Uncharacterized protein (DUF885 family)</fullName>
    </submittedName>
</protein>
<dbReference type="PANTHER" id="PTHR33361">
    <property type="entry name" value="GLR0591 PROTEIN"/>
    <property type="match status" value="1"/>
</dbReference>
<keyword evidence="1" id="KW-0732">Signal</keyword>
<evidence type="ECO:0000313" key="3">
    <source>
        <dbReference type="Proteomes" id="UP000559987"/>
    </source>
</evidence>
<reference evidence="2 3" key="1">
    <citation type="submission" date="2020-08" db="EMBL/GenBank/DDBJ databases">
        <title>Genomic Encyclopedia of Type Strains, Phase III (KMG-III): the genomes of soil and plant-associated and newly described type strains.</title>
        <authorList>
            <person name="Whitman W."/>
        </authorList>
    </citation>
    <scope>NUCLEOTIDE SEQUENCE [LARGE SCALE GENOMIC DNA]</scope>
    <source>
        <strain evidence="2 3">CECT 8571</strain>
    </source>
</reference>
<dbReference type="PROSITE" id="PS51257">
    <property type="entry name" value="PROKAR_LIPOPROTEIN"/>
    <property type="match status" value="1"/>
</dbReference>
<evidence type="ECO:0000256" key="1">
    <source>
        <dbReference type="SAM" id="SignalP"/>
    </source>
</evidence>
<feature type="chain" id="PRO_5032732770" evidence="1">
    <location>
        <begin position="18"/>
        <end position="619"/>
    </location>
</feature>
<dbReference type="Proteomes" id="UP000559987">
    <property type="component" value="Unassembled WGS sequence"/>
</dbReference>
<dbReference type="EMBL" id="JACHXZ010000001">
    <property type="protein sequence ID" value="MBB3167511.1"/>
    <property type="molecule type" value="Genomic_DNA"/>
</dbReference>
<sequence length="619" mass="68816">MGSLKLTFTLTCLLALAGCNDKVADSAEQTATPSAQTTLDALYAKTSERLLLASPLLATLLGLTPEEAGHYYADKLDRYDPATEAALRSDLRKLLKAIEAVDTRTASAQVKDNQQVMASIVRYFAGHPDFPIGYIDTWMGLSPYVVNQINSPLLKVPRFMQIGKPLRNERDALDYIARLNQFDAMVDSVLAKLDADVKRDWIAPKVTLQGAVNFLHNFQKSPPADHSLVSNLRTKLADVESISEQRQRELVDQAVVAMTNVVYPAYTKAAQRVAELLPKAREESGIWAQPNGDAYYQDAIRMLGDSDLTAEQIHQLGLDEVNRISTAMDRILRANGYTEGSVGERMNTLNEEPRFLYADSDVGRAELIASLNSYIADITEKMKPYFNTVPPYAVEVRAFAKEDQEGAPGGQYSPPSVDGSKPGIYWINLRNMKENPSYGLKTLTYHEALPGHHLQIALNLAQDELPFLRRIAPYNAYIEGWALYSERVAAEIGMYETDPFSNLGRLQAELFRAVRLVVDTGIHHKRWTREQAIDYMAKTTGTAESDVIAEIERYMAWPGQALGYKLGQLKILALREEAKQALGEKFDLAEFHDLVLLGGAVPMSVLDAKVNAWIVTKQG</sequence>
<proteinExistence type="predicted"/>
<feature type="signal peptide" evidence="1">
    <location>
        <begin position="1"/>
        <end position="17"/>
    </location>
</feature>
<gene>
    <name evidence="2" type="ORF">FHS30_000687</name>
</gene>
<dbReference type="AlphaFoldDB" id="A0A839UL73"/>